<dbReference type="Pfam" id="PF00931">
    <property type="entry name" value="NB-ARC"/>
    <property type="match status" value="1"/>
</dbReference>
<dbReference type="FunFam" id="3.40.50.10140:FF:000007">
    <property type="entry name" value="Disease resistance protein (TIR-NBS-LRR class)"/>
    <property type="match status" value="1"/>
</dbReference>
<protein>
    <recommendedName>
        <fullName evidence="4">TIR domain-containing protein</fullName>
    </recommendedName>
</protein>
<dbReference type="Gene3D" id="1.10.8.430">
    <property type="entry name" value="Helical domain of apoptotic protease-activating factors"/>
    <property type="match status" value="1"/>
</dbReference>
<evidence type="ECO:0000313" key="6">
    <source>
        <dbReference type="Proteomes" id="UP001408789"/>
    </source>
</evidence>
<evidence type="ECO:0000313" key="5">
    <source>
        <dbReference type="EMBL" id="KAK9069733.1"/>
    </source>
</evidence>
<dbReference type="InterPro" id="IPR000157">
    <property type="entry name" value="TIR_dom"/>
</dbReference>
<dbReference type="PRINTS" id="PR00364">
    <property type="entry name" value="DISEASERSIST"/>
</dbReference>
<gene>
    <name evidence="5" type="ORF">SSX86_010127</name>
</gene>
<dbReference type="InterPro" id="IPR042197">
    <property type="entry name" value="Apaf_helical"/>
</dbReference>
<dbReference type="InterPro" id="IPR032675">
    <property type="entry name" value="LRR_dom_sf"/>
</dbReference>
<dbReference type="PANTHER" id="PTHR11017:SF340">
    <property type="entry name" value="NB-ARC-RELATED"/>
    <property type="match status" value="1"/>
</dbReference>
<dbReference type="SUPFAM" id="SSF52058">
    <property type="entry name" value="L domain-like"/>
    <property type="match status" value="1"/>
</dbReference>
<name>A0AAP0H037_9ASTR</name>
<dbReference type="SUPFAM" id="SSF52540">
    <property type="entry name" value="P-loop containing nucleoside triphosphate hydrolases"/>
    <property type="match status" value="1"/>
</dbReference>
<dbReference type="SMART" id="SM00255">
    <property type="entry name" value="TIR"/>
    <property type="match status" value="1"/>
</dbReference>
<dbReference type="InterPro" id="IPR058192">
    <property type="entry name" value="WHD_ROQ1-like"/>
</dbReference>
<dbReference type="SUPFAM" id="SSF52200">
    <property type="entry name" value="Toll/Interleukin receptor TIR domain"/>
    <property type="match status" value="1"/>
</dbReference>
<dbReference type="Gene3D" id="3.80.10.10">
    <property type="entry name" value="Ribonuclease Inhibitor"/>
    <property type="match status" value="2"/>
</dbReference>
<dbReference type="Proteomes" id="UP001408789">
    <property type="component" value="Unassembled WGS sequence"/>
</dbReference>
<dbReference type="EMBL" id="JBCNJP010000012">
    <property type="protein sequence ID" value="KAK9069733.1"/>
    <property type="molecule type" value="Genomic_DNA"/>
</dbReference>
<keyword evidence="1" id="KW-0433">Leucine-rich repeat</keyword>
<reference evidence="5 6" key="1">
    <citation type="submission" date="2024-04" db="EMBL/GenBank/DDBJ databases">
        <title>The reference genome of an endangered Asteraceae, Deinandra increscens subsp. villosa, native to the Central Coast of California.</title>
        <authorList>
            <person name="Guilliams M."/>
            <person name="Hasenstab-Lehman K."/>
            <person name="Meyer R."/>
            <person name="Mcevoy S."/>
        </authorList>
    </citation>
    <scope>NUCLEOTIDE SEQUENCE [LARGE SCALE GENOMIC DNA]</scope>
    <source>
        <tissue evidence="5">Leaf</tissue>
    </source>
</reference>
<dbReference type="InterPro" id="IPR044974">
    <property type="entry name" value="Disease_R_plants"/>
</dbReference>
<dbReference type="PANTHER" id="PTHR11017">
    <property type="entry name" value="LEUCINE-RICH REPEAT-CONTAINING PROTEIN"/>
    <property type="match status" value="1"/>
</dbReference>
<feature type="domain" description="TIR" evidence="4">
    <location>
        <begin position="20"/>
        <end position="186"/>
    </location>
</feature>
<proteinExistence type="predicted"/>
<sequence>MASSSMPCNSVTTPSYSQSRTYHVFLSFRGEDTRKNFVDFFCSELSNRQIHTYKDEDTLQRGESIGPSLFKAIEDSHIAVVIFSKNYADSSWCLKELEHILKCKEDRGLIVIPIFYDVTPSEVGHQNGEFGEGFAKQKAKDVNKARFWRKALVEASKIAGFEPKNMANGHESKAIEEIVDTIFDRLFCFNSSVDEDLVGIKTRLKELNSLIDMRSTDVHMVGIWGIGGSGKTTLATSFYMEIYHNFQGHCIVENISEESSDLKKLQEHILSSLSEKEVKVRSVFEGIHKIKSMACRRKVLLLLDDVDKLSQLYALAGSREWFGNGSLILITTRDEHLLKAHKVEKLYHVRLLSSDEAIQLFKTYAYHEKHPVEDYETLSLSVVSYADGLPLALKVLGSSLCDKNRKGWTETLAQLEDIPRKEIVEKLKISYDGLDDLQKELFLDIACFFRGESIYKAMEILKAVGLYPVTGTEILRQKALITIVKGRFNMHALVQEMGHYIVRGEHLNNPEKHSRLWKHEEIINLCFRIKIPENYTIEAITYHGYPHGRNVSSGFCNIVSNMKKLRWLNVGMSEGEYGGPKFLSHELKYIDWHGYPTTPFPVGFQPMRLVVLKLWRSMQNELWEGLKHLPNLKVLKLDYMKKLLSTPNFYGLPRLQKLILCYCEELEDIHPSLGNHTPLKYLRIAHCYKLTEFPTTVNMKNLKTLELEGHFMEDGKIPSHIGELSNLKELNLSSNDFSLLDFSISQLTRLKFLNLSHCKNLLVLPELPSSLAILKADFCKSLTTIDDCNINCRWLCQVSLLGGHIITSASQLLQSMFEGKPIENGSMILQLEGLEIPKVFTPCLLRGNRSRLQLPENWHNDISGFLMCVVFKDEFYRSTNHVCINLKWLMTGMNSQHDVIWDESNSDGDKYTWVGYVSFSSLRHTTWYNPAYTALSVEIEDSYKDCSGFRVVPVSKKNTSDFGLGLVAKKGRSDFGVGGLVDEISRIDLVENSRGNSDYTPNIEIQHDTTSALTISLSFYDPYRNL</sequence>
<evidence type="ECO:0000259" key="4">
    <source>
        <dbReference type="PROSITE" id="PS50104"/>
    </source>
</evidence>
<dbReference type="Gene3D" id="3.40.50.10140">
    <property type="entry name" value="Toll/interleukin-1 receptor homology (TIR) domain"/>
    <property type="match status" value="1"/>
</dbReference>
<evidence type="ECO:0000256" key="3">
    <source>
        <dbReference type="ARBA" id="ARBA00023027"/>
    </source>
</evidence>
<evidence type="ECO:0000256" key="1">
    <source>
        <dbReference type="ARBA" id="ARBA00022614"/>
    </source>
</evidence>
<dbReference type="GO" id="GO:0043531">
    <property type="term" value="F:ADP binding"/>
    <property type="evidence" value="ECO:0007669"/>
    <property type="project" value="InterPro"/>
</dbReference>
<dbReference type="Pfam" id="PF23282">
    <property type="entry name" value="WHD_ROQ1"/>
    <property type="match status" value="1"/>
</dbReference>
<evidence type="ECO:0000256" key="2">
    <source>
        <dbReference type="ARBA" id="ARBA00022737"/>
    </source>
</evidence>
<dbReference type="PROSITE" id="PS50104">
    <property type="entry name" value="TIR"/>
    <property type="match status" value="1"/>
</dbReference>
<dbReference type="GO" id="GO:0006952">
    <property type="term" value="P:defense response"/>
    <property type="evidence" value="ECO:0007669"/>
    <property type="project" value="InterPro"/>
</dbReference>
<dbReference type="InterPro" id="IPR002182">
    <property type="entry name" value="NB-ARC"/>
</dbReference>
<dbReference type="AlphaFoldDB" id="A0AAP0H037"/>
<keyword evidence="6" id="KW-1185">Reference proteome</keyword>
<organism evidence="5 6">
    <name type="scientific">Deinandra increscens subsp. villosa</name>
    <dbReference type="NCBI Taxonomy" id="3103831"/>
    <lineage>
        <taxon>Eukaryota</taxon>
        <taxon>Viridiplantae</taxon>
        <taxon>Streptophyta</taxon>
        <taxon>Embryophyta</taxon>
        <taxon>Tracheophyta</taxon>
        <taxon>Spermatophyta</taxon>
        <taxon>Magnoliopsida</taxon>
        <taxon>eudicotyledons</taxon>
        <taxon>Gunneridae</taxon>
        <taxon>Pentapetalae</taxon>
        <taxon>asterids</taxon>
        <taxon>campanulids</taxon>
        <taxon>Asterales</taxon>
        <taxon>Asteraceae</taxon>
        <taxon>Asteroideae</taxon>
        <taxon>Heliantheae alliance</taxon>
        <taxon>Madieae</taxon>
        <taxon>Madiinae</taxon>
        <taxon>Deinandra</taxon>
    </lineage>
</organism>
<dbReference type="InterPro" id="IPR027417">
    <property type="entry name" value="P-loop_NTPase"/>
</dbReference>
<dbReference type="InterPro" id="IPR035897">
    <property type="entry name" value="Toll_tir_struct_dom_sf"/>
</dbReference>
<dbReference type="Pfam" id="PF01582">
    <property type="entry name" value="TIR"/>
    <property type="match status" value="1"/>
</dbReference>
<comment type="caution">
    <text evidence="5">The sequence shown here is derived from an EMBL/GenBank/DDBJ whole genome shotgun (WGS) entry which is preliminary data.</text>
</comment>
<accession>A0AAP0H037</accession>
<keyword evidence="2" id="KW-0677">Repeat</keyword>
<dbReference type="GO" id="GO:0007165">
    <property type="term" value="P:signal transduction"/>
    <property type="evidence" value="ECO:0007669"/>
    <property type="project" value="InterPro"/>
</dbReference>
<dbReference type="Gene3D" id="3.40.50.300">
    <property type="entry name" value="P-loop containing nucleotide triphosphate hydrolases"/>
    <property type="match status" value="1"/>
</dbReference>
<keyword evidence="3" id="KW-0520">NAD</keyword>